<evidence type="ECO:0000259" key="2">
    <source>
        <dbReference type="Pfam" id="PF13751"/>
    </source>
</evidence>
<feature type="compositionally biased region" description="Basic and acidic residues" evidence="1">
    <location>
        <begin position="1"/>
        <end position="10"/>
    </location>
</feature>
<protein>
    <submittedName>
        <fullName evidence="3">Transposase</fullName>
    </submittedName>
</protein>
<keyword evidence="5" id="KW-1185">Reference proteome</keyword>
<sequence length="360" mass="40227">MSSLVEREIMNDAATYGKQLDDHNDEAPAGDIPDENTKPKPRKNAKVDKKANSKRYSPSDPDARLSVKPGKTTRLNYSAHVSVDTQNHVITHIQAFHADKGDAPCLPEILTHVAGNLKDNGMEIEDVLADTGYSGEAALLFLAGNHIKGFIPNRPGCQSRESRQGFSYDGEQDRYVCPEGKYLTFHNFKKAENDNTHKIYRTSVKDCRDCPLKSTCANLQGFKVFKDSVAKDLYIEMHERMQTRQGSKARKVRQSTVEPVLGTLINFTGMKQVNTKGLELANKCMIMAAIAYNLKKLVNGIPAKIRRRKRKLPGNHSDAVINTLSACLLKIANILTAFSIDYKSKWPNNHLLCNLIIQPF</sequence>
<dbReference type="EMBL" id="CP071880">
    <property type="protein sequence ID" value="QTE52647.1"/>
    <property type="molecule type" value="Genomic_DNA"/>
</dbReference>
<dbReference type="PANTHER" id="PTHR33408">
    <property type="entry name" value="TRANSPOSASE"/>
    <property type="match status" value="1"/>
</dbReference>
<proteinExistence type="predicted"/>
<reference evidence="3 5" key="1">
    <citation type="submission" date="2021-03" db="EMBL/GenBank/DDBJ databases">
        <title>Mucilaginibacter strains isolated from gold and copper mining confer multi heavy-metal resistance.</title>
        <authorList>
            <person name="Li Y."/>
        </authorList>
    </citation>
    <scope>NUCLEOTIDE SEQUENCE [LARGE SCALE GENOMIC DNA]</scope>
    <source>
        <strain evidence="3 5">P2-4</strain>
    </source>
</reference>
<name>A0ABX7U626_9SPHI</name>
<dbReference type="EMBL" id="CP071880">
    <property type="protein sequence ID" value="QTE48083.1"/>
    <property type="molecule type" value="Genomic_DNA"/>
</dbReference>
<accession>A0ABX7U626</accession>
<evidence type="ECO:0000256" key="1">
    <source>
        <dbReference type="SAM" id="MobiDB-lite"/>
    </source>
</evidence>
<dbReference type="InterPro" id="IPR025668">
    <property type="entry name" value="Tnp_DDE_dom"/>
</dbReference>
<dbReference type="RefSeq" id="WP_208057567.1">
    <property type="nucleotide sequence ID" value="NZ_CP071879.1"/>
</dbReference>
<feature type="domain" description="Transposase DDE" evidence="2">
    <location>
        <begin position="176"/>
        <end position="298"/>
    </location>
</feature>
<dbReference type="PANTHER" id="PTHR33408:SF2">
    <property type="entry name" value="TRANSPOSASE DDE DOMAIN-CONTAINING PROTEIN"/>
    <property type="match status" value="1"/>
</dbReference>
<organism evidence="3 5">
    <name type="scientific">Mucilaginibacter rubeus</name>
    <dbReference type="NCBI Taxonomy" id="2027860"/>
    <lineage>
        <taxon>Bacteria</taxon>
        <taxon>Pseudomonadati</taxon>
        <taxon>Bacteroidota</taxon>
        <taxon>Sphingobacteriia</taxon>
        <taxon>Sphingobacteriales</taxon>
        <taxon>Sphingobacteriaceae</taxon>
        <taxon>Mucilaginibacter</taxon>
    </lineage>
</organism>
<evidence type="ECO:0000313" key="5">
    <source>
        <dbReference type="Proteomes" id="UP000663940"/>
    </source>
</evidence>
<evidence type="ECO:0000313" key="4">
    <source>
        <dbReference type="EMBL" id="QTE52647.1"/>
    </source>
</evidence>
<dbReference type="Proteomes" id="UP000663940">
    <property type="component" value="Chromosome"/>
</dbReference>
<feature type="region of interest" description="Disordered" evidence="1">
    <location>
        <begin position="1"/>
        <end position="71"/>
    </location>
</feature>
<evidence type="ECO:0000313" key="3">
    <source>
        <dbReference type="EMBL" id="QTE48083.1"/>
    </source>
</evidence>
<dbReference type="Pfam" id="PF13751">
    <property type="entry name" value="DDE_Tnp_1_6"/>
    <property type="match status" value="1"/>
</dbReference>
<gene>
    <name evidence="4" type="ORF">J3L21_12055</name>
    <name evidence="3" type="ORF">J3L21_21320</name>
</gene>